<dbReference type="Gene3D" id="1.10.630.10">
    <property type="entry name" value="Cytochrome P450"/>
    <property type="match status" value="1"/>
</dbReference>
<dbReference type="CDD" id="cd00037">
    <property type="entry name" value="CLECT"/>
    <property type="match status" value="1"/>
</dbReference>
<evidence type="ECO:0000259" key="10">
    <source>
        <dbReference type="PROSITE" id="PS50041"/>
    </source>
</evidence>
<keyword evidence="5" id="KW-0560">Oxidoreductase</keyword>
<dbReference type="InterPro" id="IPR016187">
    <property type="entry name" value="CTDL_fold"/>
</dbReference>
<dbReference type="SUPFAM" id="SSF48264">
    <property type="entry name" value="Cytochrome P450"/>
    <property type="match status" value="1"/>
</dbReference>
<dbReference type="AlphaFoldDB" id="A0A813P3I3"/>
<dbReference type="InterPro" id="IPR001304">
    <property type="entry name" value="C-type_lectin-like"/>
</dbReference>
<gene>
    <name evidence="11" type="ORF">IZO911_LOCUS3802</name>
</gene>
<dbReference type="PRINTS" id="PR00463">
    <property type="entry name" value="EP450I"/>
</dbReference>
<comment type="similarity">
    <text evidence="2">Belongs to the cytochrome P450 family.</text>
</comment>
<evidence type="ECO:0000256" key="4">
    <source>
        <dbReference type="ARBA" id="ARBA00022723"/>
    </source>
</evidence>
<evidence type="ECO:0000313" key="12">
    <source>
        <dbReference type="Proteomes" id="UP000663860"/>
    </source>
</evidence>
<comment type="function">
    <text evidence="8">Cytochromes P450 are a group of heme-thiolate monooxygenases. They oxidize a variety of structurally unrelated compounds, including steroids, fatty acids, and xenobiotics.</text>
</comment>
<dbReference type="Pfam" id="PF00067">
    <property type="entry name" value="p450"/>
    <property type="match status" value="1"/>
</dbReference>
<dbReference type="PANTHER" id="PTHR24302:SF15">
    <property type="entry name" value="FATTY-ACID PEROXYGENASE"/>
    <property type="match status" value="1"/>
</dbReference>
<protein>
    <recommendedName>
        <fullName evidence="10">C-type lectin domain-containing protein</fullName>
    </recommendedName>
</protein>
<comment type="cofactor">
    <cofactor evidence="1 9">
        <name>heme</name>
        <dbReference type="ChEBI" id="CHEBI:30413"/>
    </cofactor>
</comment>
<dbReference type="GO" id="GO:0008395">
    <property type="term" value="F:steroid hydroxylase activity"/>
    <property type="evidence" value="ECO:0007669"/>
    <property type="project" value="TreeGrafter"/>
</dbReference>
<dbReference type="PRINTS" id="PR00385">
    <property type="entry name" value="P450"/>
</dbReference>
<dbReference type="InterPro" id="IPR002401">
    <property type="entry name" value="Cyt_P450_E_grp-I"/>
</dbReference>
<dbReference type="PROSITE" id="PS00086">
    <property type="entry name" value="CYTOCHROME_P450"/>
    <property type="match status" value="1"/>
</dbReference>
<feature type="domain" description="C-type lectin" evidence="10">
    <location>
        <begin position="445"/>
        <end position="558"/>
    </location>
</feature>
<organism evidence="11 12">
    <name type="scientific">Adineta steineri</name>
    <dbReference type="NCBI Taxonomy" id="433720"/>
    <lineage>
        <taxon>Eukaryota</taxon>
        <taxon>Metazoa</taxon>
        <taxon>Spiralia</taxon>
        <taxon>Gnathifera</taxon>
        <taxon>Rotifera</taxon>
        <taxon>Eurotatoria</taxon>
        <taxon>Bdelloidea</taxon>
        <taxon>Adinetida</taxon>
        <taxon>Adinetidae</taxon>
        <taxon>Adineta</taxon>
    </lineage>
</organism>
<dbReference type="SUPFAM" id="SSF56436">
    <property type="entry name" value="C-type lectin-like"/>
    <property type="match status" value="2"/>
</dbReference>
<keyword evidence="6 9" id="KW-0408">Iron</keyword>
<dbReference type="EMBL" id="CAJNOE010000020">
    <property type="protein sequence ID" value="CAF0745384.1"/>
    <property type="molecule type" value="Genomic_DNA"/>
</dbReference>
<evidence type="ECO:0000256" key="8">
    <source>
        <dbReference type="ARBA" id="ARBA00043906"/>
    </source>
</evidence>
<dbReference type="GO" id="GO:0005506">
    <property type="term" value="F:iron ion binding"/>
    <property type="evidence" value="ECO:0007669"/>
    <property type="project" value="InterPro"/>
</dbReference>
<evidence type="ECO:0000256" key="5">
    <source>
        <dbReference type="ARBA" id="ARBA00023002"/>
    </source>
</evidence>
<dbReference type="PROSITE" id="PS50041">
    <property type="entry name" value="C_TYPE_LECTIN_2"/>
    <property type="match status" value="1"/>
</dbReference>
<evidence type="ECO:0000313" key="11">
    <source>
        <dbReference type="EMBL" id="CAF0745384.1"/>
    </source>
</evidence>
<evidence type="ECO:0000256" key="9">
    <source>
        <dbReference type="PIRSR" id="PIRSR602401-1"/>
    </source>
</evidence>
<name>A0A813P3I3_9BILA</name>
<evidence type="ECO:0000256" key="7">
    <source>
        <dbReference type="ARBA" id="ARBA00023033"/>
    </source>
</evidence>
<dbReference type="FunFam" id="1.10.630.10:FF:000182">
    <property type="entry name" value="Cytochrome P450 3A4"/>
    <property type="match status" value="1"/>
</dbReference>
<dbReference type="Gene3D" id="3.10.100.10">
    <property type="entry name" value="Mannose-Binding Protein A, subunit A"/>
    <property type="match status" value="2"/>
</dbReference>
<evidence type="ECO:0000256" key="3">
    <source>
        <dbReference type="ARBA" id="ARBA00022617"/>
    </source>
</evidence>
<dbReference type="SMART" id="SM00034">
    <property type="entry name" value="CLECT"/>
    <property type="match status" value="2"/>
</dbReference>
<keyword evidence="4 9" id="KW-0479">Metal-binding</keyword>
<accession>A0A813P3I3</accession>
<dbReference type="GO" id="GO:0020037">
    <property type="term" value="F:heme binding"/>
    <property type="evidence" value="ECO:0007669"/>
    <property type="project" value="InterPro"/>
</dbReference>
<dbReference type="InterPro" id="IPR050705">
    <property type="entry name" value="Cytochrome_P450_3A"/>
</dbReference>
<dbReference type="PANTHER" id="PTHR24302">
    <property type="entry name" value="CYTOCHROME P450 FAMILY 3"/>
    <property type="match status" value="1"/>
</dbReference>
<dbReference type="Proteomes" id="UP000663860">
    <property type="component" value="Unassembled WGS sequence"/>
</dbReference>
<dbReference type="InterPro" id="IPR017972">
    <property type="entry name" value="Cyt_P450_CS"/>
</dbReference>
<evidence type="ECO:0000256" key="6">
    <source>
        <dbReference type="ARBA" id="ARBA00023004"/>
    </source>
</evidence>
<dbReference type="GO" id="GO:0016705">
    <property type="term" value="F:oxidoreductase activity, acting on paired donors, with incorporation or reduction of molecular oxygen"/>
    <property type="evidence" value="ECO:0007669"/>
    <property type="project" value="InterPro"/>
</dbReference>
<comment type="caution">
    <text evidence="11">The sequence shown here is derived from an EMBL/GenBank/DDBJ whole genome shotgun (WGS) entry which is preliminary data.</text>
</comment>
<keyword evidence="7" id="KW-0503">Monooxygenase</keyword>
<dbReference type="InterPro" id="IPR036396">
    <property type="entry name" value="Cyt_P450_sf"/>
</dbReference>
<proteinExistence type="inferred from homology"/>
<evidence type="ECO:0000256" key="2">
    <source>
        <dbReference type="ARBA" id="ARBA00010617"/>
    </source>
</evidence>
<reference evidence="11" key="1">
    <citation type="submission" date="2021-02" db="EMBL/GenBank/DDBJ databases">
        <authorList>
            <person name="Nowell W R."/>
        </authorList>
    </citation>
    <scope>NUCLEOTIDE SEQUENCE</scope>
</reference>
<sequence length="1077" mass="125003">MYTVASLLPKYNPLTRCHDLPVIDANVTFVICLQRESNKQHSYNFYTSSSFCQKNYSSYGDTIDLFSLSSSTIDLFLQSLTNLFNSKDAHLFPPEPNFLWIGSNLTQNLTTNQFWCPEQCQPKNPTGKFLILKLRCQYDNNSNKSCITTRHTHWDRAPFICIINQTLKKEQEKKQELIPVSPSFSNDTIVFYDSASCLVVRTRTHQYTFCFRRQVCTQGATSAFCTAKFQAYDVCQKEKNNSNLLSIENDDEYELINNIVSRYGHETLMNSDGTIRNKNVPRAQWIWIDGLRDSNDIYHWNISGDVLTTIKDKYWCNTMTNCSGGKGRDHVILNIICQPNEKDLQVCLSSRPKSEPGPFICKRTLTKNEEPISNYTFLKNSTIPTSTTTITPTTTPVIPPYEKHSTLIYYDEERCLNVESGSHIYTFCLRRQTCPLKKQAFCTKWTTAQEACQSLDKDSNLLTIDNEEERILITDIMKNYINETRLTFSGRSNQHYGFANFVWIDGVQQTDSLIYLWKNGLESIPDSLWCSKKNCNQMNRERVMINLLCNKNNSLICLSTHYEWKLAPYICKRIRPKDRVSTPPFNIFFGHFKTLWNAPLYHRQLENWSKQYGKIYGIYEGHHPVLVVSDPDFLQEVFIKQFSVFPTRMITMLDDISHNLAFSTGSKWRRQRHVMNPSFTAMKLRAMSPLINASISDLIDKLLEHSNIGGEFNIYLYYKRLTMDIIFRCAFGIDIDLQNNPNHIYFKKVEELVGIHTVLKSSIFKMTQLVPEIRDILGRLYIVHNTARKYINTRVLPLISSTKQLDESAFAWLLNRLHTIVEQRQETPISRKDLLQLMLQAMTKEPNQDTTEDDSKINYWLSKDEVVSNIVLFMAAGYETTATALAYATYVLAKHPDVLKKLQDEIDQLPIDSDDNISDEKIKEHPEYNVVTQLSYMDMFILEVLRMYPIGNSGLQRCAMEDTVVQGINIEKGTSVYADFYSIHYDRELWGPDDPYIFLPERHKIKRHPMAFMAFGAGPRNCIGMRFALIEMKMLLTRLLREYTILPGEHLESNFNIHEELFVVPEAIWIKLVKRET</sequence>
<keyword evidence="3 9" id="KW-0349">Heme</keyword>
<feature type="binding site" description="axial binding residue" evidence="9">
    <location>
        <position position="1022"/>
    </location>
    <ligand>
        <name>heme</name>
        <dbReference type="ChEBI" id="CHEBI:30413"/>
    </ligand>
    <ligandPart>
        <name>Fe</name>
        <dbReference type="ChEBI" id="CHEBI:18248"/>
    </ligandPart>
</feature>
<evidence type="ECO:0000256" key="1">
    <source>
        <dbReference type="ARBA" id="ARBA00001971"/>
    </source>
</evidence>
<dbReference type="InterPro" id="IPR001128">
    <property type="entry name" value="Cyt_P450"/>
</dbReference>
<dbReference type="InterPro" id="IPR016186">
    <property type="entry name" value="C-type_lectin-like/link_sf"/>
</dbReference>